<reference evidence="2 3" key="1">
    <citation type="submission" date="2018-01" db="EMBL/GenBank/DDBJ databases">
        <title>The draft genome sequence of Cohaesibacter sp. H1304.</title>
        <authorList>
            <person name="Wang N.-N."/>
            <person name="Du Z.-J."/>
        </authorList>
    </citation>
    <scope>NUCLEOTIDE SEQUENCE [LARGE SCALE GENOMIC DNA]</scope>
    <source>
        <strain evidence="2 3">H1304</strain>
    </source>
</reference>
<keyword evidence="2" id="KW-0378">Hydrolase</keyword>
<protein>
    <submittedName>
        <fullName evidence="2">Endonuclease</fullName>
    </submittedName>
</protein>
<dbReference type="Pfam" id="PF01261">
    <property type="entry name" value="AP_endonuc_2"/>
    <property type="match status" value="1"/>
</dbReference>
<gene>
    <name evidence="2" type="ORF">C0081_20095</name>
</gene>
<keyword evidence="2" id="KW-0540">Nuclease</keyword>
<dbReference type="OrthoDB" id="256906at2"/>
<name>A0A2N5XLK2_9HYPH</name>
<accession>A0A2N5XLK2</accession>
<organism evidence="2 3">
    <name type="scientific">Cohaesibacter celericrescens</name>
    <dbReference type="NCBI Taxonomy" id="2067669"/>
    <lineage>
        <taxon>Bacteria</taxon>
        <taxon>Pseudomonadati</taxon>
        <taxon>Pseudomonadota</taxon>
        <taxon>Alphaproteobacteria</taxon>
        <taxon>Hyphomicrobiales</taxon>
        <taxon>Cohaesibacteraceae</taxon>
    </lineage>
</organism>
<evidence type="ECO:0000313" key="2">
    <source>
        <dbReference type="EMBL" id="PLW75372.1"/>
    </source>
</evidence>
<comment type="caution">
    <text evidence="2">The sequence shown here is derived from an EMBL/GenBank/DDBJ whole genome shotgun (WGS) entry which is preliminary data.</text>
</comment>
<dbReference type="AlphaFoldDB" id="A0A2N5XLK2"/>
<evidence type="ECO:0000313" key="3">
    <source>
        <dbReference type="Proteomes" id="UP000234881"/>
    </source>
</evidence>
<sequence>MTLGLGTYMFRWSIGHKDLVPDKPLTPMDILTIADTHGFKVVQYADNMPLETLSDEALQTLYKTSCDKGIALELGTESFDADEVARNIDLAGRIDAKILRIALDTKDAAKPVSELAAEFTELLPQAKENGVRLAIENHFNFPSRRLVELLDVIADDSLGVCLDVANSICAGEWPMETVGILAPFTINLHLKDYVIIPDAYGVGFRIYGCPLGTGKLDIDAVMKALQHCPGDMSVILEHWLPKTNDDLVAARAKEHEWLAAHIKAAKESVPSKWL</sequence>
<feature type="domain" description="Xylose isomerase-like TIM barrel" evidence="1">
    <location>
        <begin position="80"/>
        <end position="259"/>
    </location>
</feature>
<evidence type="ECO:0000259" key="1">
    <source>
        <dbReference type="Pfam" id="PF01261"/>
    </source>
</evidence>
<dbReference type="Gene3D" id="3.20.20.150">
    <property type="entry name" value="Divalent-metal-dependent TIM barrel enzymes"/>
    <property type="match status" value="1"/>
</dbReference>
<dbReference type="PANTHER" id="PTHR12110">
    <property type="entry name" value="HYDROXYPYRUVATE ISOMERASE"/>
    <property type="match status" value="1"/>
</dbReference>
<dbReference type="GO" id="GO:0004519">
    <property type="term" value="F:endonuclease activity"/>
    <property type="evidence" value="ECO:0007669"/>
    <property type="project" value="UniProtKB-KW"/>
</dbReference>
<dbReference type="EMBL" id="PKUQ01000052">
    <property type="protein sequence ID" value="PLW75372.1"/>
    <property type="molecule type" value="Genomic_DNA"/>
</dbReference>
<dbReference type="SUPFAM" id="SSF51658">
    <property type="entry name" value="Xylose isomerase-like"/>
    <property type="match status" value="1"/>
</dbReference>
<keyword evidence="2" id="KW-0255">Endonuclease</keyword>
<dbReference type="Proteomes" id="UP000234881">
    <property type="component" value="Unassembled WGS sequence"/>
</dbReference>
<dbReference type="InterPro" id="IPR050312">
    <property type="entry name" value="IolE/XylAMocC-like"/>
</dbReference>
<dbReference type="RefSeq" id="WP_101535525.1">
    <property type="nucleotide sequence ID" value="NZ_PKUQ01000052.1"/>
</dbReference>
<dbReference type="PANTHER" id="PTHR12110:SF53">
    <property type="entry name" value="BLR5974 PROTEIN"/>
    <property type="match status" value="1"/>
</dbReference>
<dbReference type="InterPro" id="IPR013022">
    <property type="entry name" value="Xyl_isomerase-like_TIM-brl"/>
</dbReference>
<dbReference type="InterPro" id="IPR036237">
    <property type="entry name" value="Xyl_isomerase-like_sf"/>
</dbReference>
<keyword evidence="3" id="KW-1185">Reference proteome</keyword>
<proteinExistence type="predicted"/>